<dbReference type="AlphaFoldDB" id="A0AAW1ZR38"/>
<comment type="caution">
    <text evidence="1">The sequence shown here is derived from an EMBL/GenBank/DDBJ whole genome shotgun (WGS) entry which is preliminary data.</text>
</comment>
<proteinExistence type="predicted"/>
<protein>
    <submittedName>
        <fullName evidence="1">Uncharacterized protein</fullName>
    </submittedName>
</protein>
<evidence type="ECO:0000313" key="1">
    <source>
        <dbReference type="EMBL" id="KAK9962635.1"/>
    </source>
</evidence>
<accession>A0AAW1ZR38</accession>
<dbReference type="EMBL" id="JAWDJR010000015">
    <property type="protein sequence ID" value="KAK9962635.1"/>
    <property type="molecule type" value="Genomic_DNA"/>
</dbReference>
<organism evidence="1 2">
    <name type="scientific">Culter alburnus</name>
    <name type="common">Topmouth culter</name>
    <dbReference type="NCBI Taxonomy" id="194366"/>
    <lineage>
        <taxon>Eukaryota</taxon>
        <taxon>Metazoa</taxon>
        <taxon>Chordata</taxon>
        <taxon>Craniata</taxon>
        <taxon>Vertebrata</taxon>
        <taxon>Euteleostomi</taxon>
        <taxon>Actinopterygii</taxon>
        <taxon>Neopterygii</taxon>
        <taxon>Teleostei</taxon>
        <taxon>Ostariophysi</taxon>
        <taxon>Cypriniformes</taxon>
        <taxon>Xenocyprididae</taxon>
        <taxon>Xenocypridinae</taxon>
        <taxon>Culter</taxon>
    </lineage>
</organism>
<evidence type="ECO:0000313" key="2">
    <source>
        <dbReference type="Proteomes" id="UP001479290"/>
    </source>
</evidence>
<dbReference type="Proteomes" id="UP001479290">
    <property type="component" value="Unassembled WGS sequence"/>
</dbReference>
<gene>
    <name evidence="1" type="ORF">ABG768_007992</name>
</gene>
<sequence length="138" mass="16142">MLMAKQVVEEFPKIPDIINITPSKEMMCHYRENVAKDILLASGIKYFERTADFHVRDIQINYNPVYIQIIAVSTEEYCSVCGRKEIPPKEEQYSKCEHKEIHHKDDQCSKCGYRQRDPVEVLCNWVLIMPFLPVDSSC</sequence>
<name>A0AAW1ZR38_CULAL</name>
<reference evidence="1 2" key="1">
    <citation type="submission" date="2024-05" db="EMBL/GenBank/DDBJ databases">
        <title>A high-quality chromosomal-level genome assembly of Topmouth culter (Culter alburnus).</title>
        <authorList>
            <person name="Zhao H."/>
        </authorList>
    </citation>
    <scope>NUCLEOTIDE SEQUENCE [LARGE SCALE GENOMIC DNA]</scope>
    <source>
        <strain evidence="1">CATC2023</strain>
        <tissue evidence="1">Muscle</tissue>
    </source>
</reference>
<keyword evidence="2" id="KW-1185">Reference proteome</keyword>